<dbReference type="InterPro" id="IPR007831">
    <property type="entry name" value="T2SS_GspE_N"/>
</dbReference>
<dbReference type="PANTHER" id="PTHR30258">
    <property type="entry name" value="TYPE II SECRETION SYSTEM PROTEIN GSPE-RELATED"/>
    <property type="match status" value="1"/>
</dbReference>
<gene>
    <name evidence="4" type="ORF">KQI89_03270</name>
</gene>
<reference evidence="4 5" key="1">
    <citation type="submission" date="2021-06" db="EMBL/GenBank/DDBJ databases">
        <authorList>
            <person name="Sun Q."/>
            <person name="Li D."/>
        </authorList>
    </citation>
    <scope>NUCLEOTIDE SEQUENCE [LARGE SCALE GENOMIC DNA]</scope>
    <source>
        <strain evidence="4 5">MSJ-4</strain>
    </source>
</reference>
<dbReference type="Pfam" id="PF05157">
    <property type="entry name" value="MshEN"/>
    <property type="match status" value="1"/>
</dbReference>
<evidence type="ECO:0000313" key="5">
    <source>
        <dbReference type="Proteomes" id="UP000736583"/>
    </source>
</evidence>
<evidence type="ECO:0000256" key="1">
    <source>
        <dbReference type="ARBA" id="ARBA00022741"/>
    </source>
</evidence>
<evidence type="ECO:0000256" key="2">
    <source>
        <dbReference type="ARBA" id="ARBA00022840"/>
    </source>
</evidence>
<protein>
    <submittedName>
        <fullName evidence="4">GspE/PulE family protein</fullName>
    </submittedName>
</protein>
<keyword evidence="1" id="KW-0547">Nucleotide-binding</keyword>
<comment type="caution">
    <text evidence="4">The sequence shown here is derived from an EMBL/GenBank/DDBJ whole genome shotgun (WGS) entry which is preliminary data.</text>
</comment>
<name>A0ABS6EX20_9CLOT</name>
<sequence length="497" mass="56768">MKVIKSELSSNIVNLIPKGMAYDNLMVPLMIDRETIYLGINDENNIVAINYVKFLYKKNVQVHIMDKESILERLSLYYGNDIKDNSIEELVNDNREKFKPSSDFSKNKDSPASRLVEDIIKEAIKIKASDIHIEPKENEISIRFRKDGSLFEFIKMPKAVLESLIIRIKLLSNMNIAEKRIPQDGKINFNIKDIGHDIRVSSIPTINGEKLVLRILYKESNFNHLESLGFCKDQLKLINSMLNSQYGMILVTGPTGSGKTTTLYSMLNKLNQENINITTIEDPVEYSIKGINQINVNPKAGIHFSTGLRSLLRQDPDVIMIGEIRDEETAQIASRAAITGHKVLSTLHTNDSIGALYRLSEMGIKRYIMMDSLLGIVSQRLIKKLCPHCKTISKIKDYQGKILDIDMCEDYYEARGCSICRNTGYLGRVLASETLYLDEEKKKRLQTCKDIREFRDGVGNIEENNLLYQYKKLLLDGVIDYNQLVPIISQQRIMLNE</sequence>
<dbReference type="PROSITE" id="PS00662">
    <property type="entry name" value="T2SP_E"/>
    <property type="match status" value="1"/>
</dbReference>
<dbReference type="Pfam" id="PF00437">
    <property type="entry name" value="T2SSE"/>
    <property type="match status" value="1"/>
</dbReference>
<dbReference type="EMBL" id="JAHLQL010000001">
    <property type="protein sequence ID" value="MBU5590773.1"/>
    <property type="molecule type" value="Genomic_DNA"/>
</dbReference>
<evidence type="ECO:0000313" key="4">
    <source>
        <dbReference type="EMBL" id="MBU5590773.1"/>
    </source>
</evidence>
<dbReference type="PANTHER" id="PTHR30258:SF1">
    <property type="entry name" value="PROTEIN TRANSPORT PROTEIN HOFB HOMOLOG"/>
    <property type="match status" value="1"/>
</dbReference>
<proteinExistence type="predicted"/>
<feature type="domain" description="Bacterial type II secretion system protein E" evidence="3">
    <location>
        <begin position="312"/>
        <end position="326"/>
    </location>
</feature>
<organism evidence="4 5">
    <name type="scientific">Clostridium simiarum</name>
    <dbReference type="NCBI Taxonomy" id="2841506"/>
    <lineage>
        <taxon>Bacteria</taxon>
        <taxon>Bacillati</taxon>
        <taxon>Bacillota</taxon>
        <taxon>Clostridia</taxon>
        <taxon>Eubacteriales</taxon>
        <taxon>Clostridiaceae</taxon>
        <taxon>Clostridium</taxon>
    </lineage>
</organism>
<keyword evidence="2" id="KW-0067">ATP-binding</keyword>
<dbReference type="CDD" id="cd01129">
    <property type="entry name" value="PulE-GspE-like"/>
    <property type="match status" value="1"/>
</dbReference>
<evidence type="ECO:0000259" key="3">
    <source>
        <dbReference type="PROSITE" id="PS00662"/>
    </source>
</evidence>
<dbReference type="Proteomes" id="UP000736583">
    <property type="component" value="Unassembled WGS sequence"/>
</dbReference>
<keyword evidence="5" id="KW-1185">Reference proteome</keyword>
<dbReference type="RefSeq" id="WP_216455880.1">
    <property type="nucleotide sequence ID" value="NZ_JAHLQL010000001.1"/>
</dbReference>
<dbReference type="InterPro" id="IPR001482">
    <property type="entry name" value="T2SS/T4SS_dom"/>
</dbReference>
<accession>A0ABS6EX20</accession>